<evidence type="ECO:0000256" key="1">
    <source>
        <dbReference type="SAM" id="MobiDB-lite"/>
    </source>
</evidence>
<comment type="caution">
    <text evidence="2">The sequence shown here is derived from an EMBL/GenBank/DDBJ whole genome shotgun (WGS) entry which is preliminary data.</text>
</comment>
<protein>
    <submittedName>
        <fullName evidence="2">Uncharacterized protein</fullName>
    </submittedName>
</protein>
<sequence length="152" mass="16724">MTVSKTDFSKIPSISGNNMFSLKCEEVLIRKEPTRASYTVCQHTILAFKEGRLPPGSFSECVTAIRGGKCKALKMMVEEVRAGESLYFEDYGALIAEVASRNKESSFGGQRKTKSAMSLLPSRKSKAEDTTKTGEFEAITDLHSALVQEENT</sequence>
<feature type="region of interest" description="Disordered" evidence="1">
    <location>
        <begin position="102"/>
        <end position="135"/>
    </location>
</feature>
<evidence type="ECO:0000313" key="2">
    <source>
        <dbReference type="EMBL" id="MEE9657496.1"/>
    </source>
</evidence>
<gene>
    <name evidence="2" type="ORF">V4836_25925</name>
</gene>
<dbReference type="AlphaFoldDB" id="A0AB35XDH1"/>
<accession>A0AB35XDH1</accession>
<evidence type="ECO:0000313" key="3">
    <source>
        <dbReference type="Proteomes" id="UP001331691"/>
    </source>
</evidence>
<keyword evidence="3" id="KW-1185">Reference proteome</keyword>
<name>A0AB35XDH1_9ENTR</name>
<reference evidence="2 3" key="1">
    <citation type="submission" date="2023-10" db="EMBL/GenBank/DDBJ databases">
        <title>Wastewater isolates of ESBL- and carbapenemase-producing Gram-negative bacteria from New Zealand.</title>
        <authorList>
            <person name="Straub C."/>
            <person name="Weaver L."/>
            <person name="Cornelius A."/>
            <person name="Mcgill E."/>
            <person name="Dyet K."/>
            <person name="White L."/>
            <person name="Pattis I."/>
        </authorList>
    </citation>
    <scope>NUCLEOTIDE SEQUENCE [LARGE SCALE GENOMIC DNA]</scope>
    <source>
        <strain evidence="2 3">ESBL09</strain>
    </source>
</reference>
<feature type="compositionally biased region" description="Basic and acidic residues" evidence="1">
    <location>
        <begin position="125"/>
        <end position="135"/>
    </location>
</feature>
<dbReference type="EMBL" id="JAZKKV010000004">
    <property type="protein sequence ID" value="MEE9657496.1"/>
    <property type="molecule type" value="Genomic_DNA"/>
</dbReference>
<proteinExistence type="predicted"/>
<dbReference type="RefSeq" id="WP_063160622.1">
    <property type="nucleotide sequence ID" value="NZ_JAZKKV010000004.1"/>
</dbReference>
<organism evidence="2 3">
    <name type="scientific">Kluyvera ascorbata</name>
    <dbReference type="NCBI Taxonomy" id="51288"/>
    <lineage>
        <taxon>Bacteria</taxon>
        <taxon>Pseudomonadati</taxon>
        <taxon>Pseudomonadota</taxon>
        <taxon>Gammaproteobacteria</taxon>
        <taxon>Enterobacterales</taxon>
        <taxon>Enterobacteriaceae</taxon>
        <taxon>Kluyvera</taxon>
    </lineage>
</organism>
<dbReference type="Proteomes" id="UP001331691">
    <property type="component" value="Unassembled WGS sequence"/>
</dbReference>